<evidence type="ECO:0000256" key="5">
    <source>
        <dbReference type="ARBA" id="ARBA00022825"/>
    </source>
</evidence>
<dbReference type="SUPFAM" id="SSF52743">
    <property type="entry name" value="Subtilisin-like"/>
    <property type="match status" value="2"/>
</dbReference>
<dbReference type="Pfam" id="PF00082">
    <property type="entry name" value="Peptidase_S8"/>
    <property type="match status" value="1"/>
</dbReference>
<feature type="chain" id="PRO_5003772227" description="Subtilisin-like protease" evidence="6">
    <location>
        <begin position="21"/>
        <end position="466"/>
    </location>
</feature>
<dbReference type="InterPro" id="IPR037045">
    <property type="entry name" value="S8pro/Inhibitor_I9_sf"/>
</dbReference>
<feature type="domain" description="Subtilisin-like protease fibronectin type-III" evidence="9">
    <location>
        <begin position="363"/>
        <end position="463"/>
    </location>
</feature>
<reference evidence="10" key="2">
    <citation type="submission" date="2013-04" db="UniProtKB">
        <authorList>
            <consortium name="EnsemblPlants"/>
        </authorList>
    </citation>
    <scope>IDENTIFICATION</scope>
</reference>
<dbReference type="InterPro" id="IPR023828">
    <property type="entry name" value="Peptidase_S8_Ser-AS"/>
</dbReference>
<dbReference type="Gene3D" id="3.40.50.200">
    <property type="entry name" value="Peptidase S8/S53 domain"/>
    <property type="match status" value="2"/>
</dbReference>
<dbReference type="GO" id="GO:0004252">
    <property type="term" value="F:serine-type endopeptidase activity"/>
    <property type="evidence" value="ECO:0007669"/>
    <property type="project" value="InterPro"/>
</dbReference>
<evidence type="ECO:0000256" key="4">
    <source>
        <dbReference type="ARBA" id="ARBA00022801"/>
    </source>
</evidence>
<comment type="similarity">
    <text evidence="1">Belongs to the peptidase S8 family.</text>
</comment>
<evidence type="ECO:0000313" key="11">
    <source>
        <dbReference type="Proteomes" id="UP000006038"/>
    </source>
</evidence>
<evidence type="ECO:0000313" key="10">
    <source>
        <dbReference type="EnsemblPlants" id="OB01G38520.1"/>
    </source>
</evidence>
<evidence type="ECO:0000259" key="7">
    <source>
        <dbReference type="Pfam" id="PF00082"/>
    </source>
</evidence>
<dbReference type="HOGENOM" id="CLU_000625_4_5_1"/>
<name>J3L3P6_ORYBR</name>
<feature type="domain" description="Inhibitor I9" evidence="8">
    <location>
        <begin position="27"/>
        <end position="102"/>
    </location>
</feature>
<feature type="domain" description="Peptidase S8/S53" evidence="7">
    <location>
        <begin position="189"/>
        <end position="248"/>
    </location>
</feature>
<evidence type="ECO:0000256" key="2">
    <source>
        <dbReference type="ARBA" id="ARBA00022670"/>
    </source>
</evidence>
<evidence type="ECO:0000259" key="9">
    <source>
        <dbReference type="Pfam" id="PF17766"/>
    </source>
</evidence>
<keyword evidence="11" id="KW-1185">Reference proteome</keyword>
<organism evidence="10">
    <name type="scientific">Oryza brachyantha</name>
    <name type="common">malo sina</name>
    <dbReference type="NCBI Taxonomy" id="4533"/>
    <lineage>
        <taxon>Eukaryota</taxon>
        <taxon>Viridiplantae</taxon>
        <taxon>Streptophyta</taxon>
        <taxon>Embryophyta</taxon>
        <taxon>Tracheophyta</taxon>
        <taxon>Spermatophyta</taxon>
        <taxon>Magnoliopsida</taxon>
        <taxon>Liliopsida</taxon>
        <taxon>Poales</taxon>
        <taxon>Poaceae</taxon>
        <taxon>BOP clade</taxon>
        <taxon>Oryzoideae</taxon>
        <taxon>Oryzeae</taxon>
        <taxon>Oryzinae</taxon>
        <taxon>Oryza</taxon>
    </lineage>
</organism>
<dbReference type="eggNOG" id="ENOG502QRC5">
    <property type="taxonomic scope" value="Eukaryota"/>
</dbReference>
<sequence>MAMSILLLLVVLSSFSTASASTKARQVYVVYLGEHAGDKGEEEILAGHHGLLLSVKGSEEEARASLLYSYKHSLNGFAALLSEEEATELSARTEVVSTFPSQGMWSPHTTRSWEFLGLEEGVRFPDSSGRLPPGAKAGGEDVIVGVLDSGIWPESRSFVDEGLGPVPARWKGVCQGGDSFSPSSCNSEASSPTKLGGDNRVVKYNIMSGTSMSCPHVSATAVLLKSAHPDWSSAAIRSAIMTTATTSNAEGGPMMDADGTVAGPMDYGSGHIRPVHALDPGLVYDASYQDYLLFACASGGAQLDHSLPCPATPPPPYQLNHPSLAIHGLNGSVTVERAVTNVGGQGNGRVTGACPATPPPPYQLNHPSLAIHGLNGSVTVERAVTNVGGQGNVRYTVAVVEPMGVSVKVSPRNLSFTRTGEKKSFRIKIEPKGRGSWRVNGQFVAGSYTWSDGVHVVRSPIAVLVA</sequence>
<dbReference type="Gene3D" id="3.30.70.80">
    <property type="entry name" value="Peptidase S8 propeptide/proteinase inhibitor I9"/>
    <property type="match status" value="1"/>
</dbReference>
<dbReference type="Proteomes" id="UP000006038">
    <property type="component" value="Chromosome 1"/>
</dbReference>
<evidence type="ECO:0000256" key="3">
    <source>
        <dbReference type="ARBA" id="ARBA00022729"/>
    </source>
</evidence>
<dbReference type="OMA" id="HAIMAAF"/>
<evidence type="ECO:0008006" key="12">
    <source>
        <dbReference type="Google" id="ProtNLM"/>
    </source>
</evidence>
<evidence type="ECO:0000259" key="8">
    <source>
        <dbReference type="Pfam" id="PF05922"/>
    </source>
</evidence>
<keyword evidence="5" id="KW-0720">Serine protease</keyword>
<dbReference type="Gene3D" id="2.60.40.2310">
    <property type="match status" value="1"/>
</dbReference>
<dbReference type="InterPro" id="IPR010259">
    <property type="entry name" value="S8pro/Inhibitor_I9"/>
</dbReference>
<evidence type="ECO:0000256" key="6">
    <source>
        <dbReference type="SAM" id="SignalP"/>
    </source>
</evidence>
<dbReference type="PANTHER" id="PTHR10795">
    <property type="entry name" value="PROPROTEIN CONVERTASE SUBTILISIN/KEXIN"/>
    <property type="match status" value="1"/>
</dbReference>
<keyword evidence="3 6" id="KW-0732">Signal</keyword>
<keyword evidence="4" id="KW-0378">Hydrolase</keyword>
<evidence type="ECO:0000256" key="1">
    <source>
        <dbReference type="ARBA" id="ARBA00011073"/>
    </source>
</evidence>
<protein>
    <recommendedName>
        <fullName evidence="12">Subtilisin-like protease</fullName>
    </recommendedName>
</protein>
<dbReference type="AlphaFoldDB" id="J3L3P6"/>
<keyword evidence="2" id="KW-0645">Protease</keyword>
<dbReference type="EnsemblPlants" id="OB01G38520.1">
    <property type="protein sequence ID" value="OB01G38520.1"/>
    <property type="gene ID" value="OB01G38520"/>
</dbReference>
<dbReference type="InterPro" id="IPR045051">
    <property type="entry name" value="SBT"/>
</dbReference>
<accession>J3L3P6</accession>
<feature type="signal peptide" evidence="6">
    <location>
        <begin position="1"/>
        <end position="20"/>
    </location>
</feature>
<dbReference type="InterPro" id="IPR041469">
    <property type="entry name" value="Subtilisin-like_FN3"/>
</dbReference>
<reference evidence="10" key="1">
    <citation type="journal article" date="2013" name="Nat. Commun.">
        <title>Whole-genome sequencing of Oryza brachyantha reveals mechanisms underlying Oryza genome evolution.</title>
        <authorList>
            <person name="Chen J."/>
            <person name="Huang Q."/>
            <person name="Gao D."/>
            <person name="Wang J."/>
            <person name="Lang Y."/>
            <person name="Liu T."/>
            <person name="Li B."/>
            <person name="Bai Z."/>
            <person name="Luis Goicoechea J."/>
            <person name="Liang C."/>
            <person name="Chen C."/>
            <person name="Zhang W."/>
            <person name="Sun S."/>
            <person name="Liao Y."/>
            <person name="Zhang X."/>
            <person name="Yang L."/>
            <person name="Song C."/>
            <person name="Wang M."/>
            <person name="Shi J."/>
            <person name="Liu G."/>
            <person name="Liu J."/>
            <person name="Zhou H."/>
            <person name="Zhou W."/>
            <person name="Yu Q."/>
            <person name="An N."/>
            <person name="Chen Y."/>
            <person name="Cai Q."/>
            <person name="Wang B."/>
            <person name="Liu B."/>
            <person name="Min J."/>
            <person name="Huang Y."/>
            <person name="Wu H."/>
            <person name="Li Z."/>
            <person name="Zhang Y."/>
            <person name="Yin Y."/>
            <person name="Song W."/>
            <person name="Jiang J."/>
            <person name="Jackson S.A."/>
            <person name="Wing R.A."/>
            <person name="Wang J."/>
            <person name="Chen M."/>
        </authorList>
    </citation>
    <scope>NUCLEOTIDE SEQUENCE [LARGE SCALE GENOMIC DNA]</scope>
    <source>
        <strain evidence="10">cv. IRGC 101232</strain>
    </source>
</reference>
<proteinExistence type="inferred from homology"/>
<dbReference type="PROSITE" id="PS00138">
    <property type="entry name" value="SUBTILASE_SER"/>
    <property type="match status" value="1"/>
</dbReference>
<dbReference type="Pfam" id="PF05922">
    <property type="entry name" value="Inhibitor_I9"/>
    <property type="match status" value="1"/>
</dbReference>
<dbReference type="FunFam" id="3.30.70.80:FF:000002">
    <property type="entry name" value="Subtilisin-like protease SBT5.3"/>
    <property type="match status" value="1"/>
</dbReference>
<dbReference type="Pfam" id="PF17766">
    <property type="entry name" value="fn3_6"/>
    <property type="match status" value="1"/>
</dbReference>
<dbReference type="Gramene" id="OB01G38520.1">
    <property type="protein sequence ID" value="OB01G38520.1"/>
    <property type="gene ID" value="OB01G38520"/>
</dbReference>
<dbReference type="InterPro" id="IPR036852">
    <property type="entry name" value="Peptidase_S8/S53_dom_sf"/>
</dbReference>
<dbReference type="InterPro" id="IPR000209">
    <property type="entry name" value="Peptidase_S8/S53_dom"/>
</dbReference>
<dbReference type="GO" id="GO:0006508">
    <property type="term" value="P:proteolysis"/>
    <property type="evidence" value="ECO:0007669"/>
    <property type="project" value="UniProtKB-KW"/>
</dbReference>